<keyword evidence="8" id="KW-1185">Reference proteome</keyword>
<keyword evidence="3" id="KW-0249">Electron transport</keyword>
<dbReference type="GO" id="GO:0009055">
    <property type="term" value="F:electron transfer activity"/>
    <property type="evidence" value="ECO:0007669"/>
    <property type="project" value="InterPro"/>
</dbReference>
<dbReference type="AlphaFoldDB" id="A0A2N0VFY5"/>
<evidence type="ECO:0000256" key="5">
    <source>
        <dbReference type="SAM" id="SignalP"/>
    </source>
</evidence>
<comment type="caution">
    <text evidence="7">The sequence shown here is derived from an EMBL/GenBank/DDBJ whole genome shotgun (WGS) entry which is preliminary data.</text>
</comment>
<dbReference type="InterPro" id="IPR028871">
    <property type="entry name" value="BlueCu_1_BS"/>
</dbReference>
<reference evidence="7 8" key="1">
    <citation type="submission" date="2017-11" db="EMBL/GenBank/DDBJ databases">
        <title>Rhodohalobacter 15182 sp. nov., isolated from a salt lake.</title>
        <authorList>
            <person name="Han S."/>
        </authorList>
    </citation>
    <scope>NUCLEOTIDE SEQUENCE [LARGE SCALE GENOMIC DNA]</scope>
    <source>
        <strain evidence="7 8">15182</strain>
    </source>
</reference>
<dbReference type="EMBL" id="PISP01000003">
    <property type="protein sequence ID" value="PKD43103.1"/>
    <property type="molecule type" value="Genomic_DNA"/>
</dbReference>
<organism evidence="7 8">
    <name type="scientific">Rhodohalobacter barkolensis</name>
    <dbReference type="NCBI Taxonomy" id="2053187"/>
    <lineage>
        <taxon>Bacteria</taxon>
        <taxon>Pseudomonadati</taxon>
        <taxon>Balneolota</taxon>
        <taxon>Balneolia</taxon>
        <taxon>Balneolales</taxon>
        <taxon>Balneolaceae</taxon>
        <taxon>Rhodohalobacter</taxon>
    </lineage>
</organism>
<proteinExistence type="predicted"/>
<accession>A0A2N0VFY5</accession>
<dbReference type="PROSITE" id="PS00079">
    <property type="entry name" value="MULTICOPPER_OXIDASE1"/>
    <property type="match status" value="1"/>
</dbReference>
<dbReference type="PROSITE" id="PS00196">
    <property type="entry name" value="COPPER_BLUE"/>
    <property type="match status" value="1"/>
</dbReference>
<keyword evidence="5" id="KW-0732">Signal</keyword>
<dbReference type="InterPro" id="IPR050845">
    <property type="entry name" value="Cu-binding_ET"/>
</dbReference>
<evidence type="ECO:0000313" key="8">
    <source>
        <dbReference type="Proteomes" id="UP000233398"/>
    </source>
</evidence>
<dbReference type="GO" id="GO:0005507">
    <property type="term" value="F:copper ion binding"/>
    <property type="evidence" value="ECO:0007669"/>
    <property type="project" value="InterPro"/>
</dbReference>
<evidence type="ECO:0000256" key="4">
    <source>
        <dbReference type="ARBA" id="ARBA00023008"/>
    </source>
</evidence>
<dbReference type="PANTHER" id="PTHR38439:SF2">
    <property type="entry name" value="OUTER MEMBRANE PROTEIN H.8"/>
    <property type="match status" value="1"/>
</dbReference>
<evidence type="ECO:0000259" key="6">
    <source>
        <dbReference type="Pfam" id="PF00127"/>
    </source>
</evidence>
<keyword evidence="4" id="KW-0186">Copper</keyword>
<dbReference type="InterPro" id="IPR033138">
    <property type="entry name" value="Cu_oxidase_CS"/>
</dbReference>
<evidence type="ECO:0000256" key="2">
    <source>
        <dbReference type="ARBA" id="ARBA00022723"/>
    </source>
</evidence>
<keyword evidence="1" id="KW-0813">Transport</keyword>
<gene>
    <name evidence="7" type="ORF">CWD77_10760</name>
</gene>
<protein>
    <recommendedName>
        <fullName evidence="6">Blue (type 1) copper domain-containing protein</fullName>
    </recommendedName>
</protein>
<sequence length="190" mass="20286">MKKVLIHSFLLLFVVAFAACGGGESTEQAPAEEQAAGEQAAEDDGVRTINLIGTDDLKFAVEGEQEGLVTGGTTGQYVILEAIEAAPGEEIRINLRTESTMPPTAMSHNFVLVEMGTDVDEFARESLGARDNDYISPNFEDNIIVSTSMLGNGESDTVTFTVPDEPGEYDFICTFPGHFAGGMVGKLIVE</sequence>
<evidence type="ECO:0000313" key="7">
    <source>
        <dbReference type="EMBL" id="PKD43103.1"/>
    </source>
</evidence>
<keyword evidence="2" id="KW-0479">Metal-binding</keyword>
<dbReference type="SUPFAM" id="SSF49503">
    <property type="entry name" value="Cupredoxins"/>
    <property type="match status" value="1"/>
</dbReference>
<dbReference type="Pfam" id="PF00127">
    <property type="entry name" value="Copper-bind"/>
    <property type="match status" value="1"/>
</dbReference>
<dbReference type="Proteomes" id="UP000233398">
    <property type="component" value="Unassembled WGS sequence"/>
</dbReference>
<dbReference type="InterPro" id="IPR000923">
    <property type="entry name" value="BlueCu_1"/>
</dbReference>
<feature type="signal peptide" evidence="5">
    <location>
        <begin position="1"/>
        <end position="18"/>
    </location>
</feature>
<dbReference type="RefSeq" id="WP_101073577.1">
    <property type="nucleotide sequence ID" value="NZ_PISP01000003.1"/>
</dbReference>
<dbReference type="PANTHER" id="PTHR38439">
    <property type="entry name" value="AURACYANIN-B"/>
    <property type="match status" value="1"/>
</dbReference>
<evidence type="ECO:0000256" key="1">
    <source>
        <dbReference type="ARBA" id="ARBA00022448"/>
    </source>
</evidence>
<dbReference type="OrthoDB" id="9814063at2"/>
<evidence type="ECO:0000256" key="3">
    <source>
        <dbReference type="ARBA" id="ARBA00022982"/>
    </source>
</evidence>
<dbReference type="Gene3D" id="2.60.40.420">
    <property type="entry name" value="Cupredoxins - blue copper proteins"/>
    <property type="match status" value="1"/>
</dbReference>
<dbReference type="PROSITE" id="PS51257">
    <property type="entry name" value="PROKAR_LIPOPROTEIN"/>
    <property type="match status" value="1"/>
</dbReference>
<feature type="domain" description="Blue (type 1) copper" evidence="6">
    <location>
        <begin position="96"/>
        <end position="190"/>
    </location>
</feature>
<dbReference type="InterPro" id="IPR008972">
    <property type="entry name" value="Cupredoxin"/>
</dbReference>
<name>A0A2N0VFY5_9BACT</name>
<feature type="chain" id="PRO_5014612140" description="Blue (type 1) copper domain-containing protein" evidence="5">
    <location>
        <begin position="19"/>
        <end position="190"/>
    </location>
</feature>